<dbReference type="PANTHER" id="PTHR47150:SF5">
    <property type="entry name" value="OS07G0546750 PROTEIN"/>
    <property type="match status" value="1"/>
</dbReference>
<geneLocation type="mitochondrion" evidence="2"/>
<dbReference type="InterPro" id="IPR006912">
    <property type="entry name" value="Harbinger_derived_prot"/>
</dbReference>
<name>A0A0G4J4Q4_PLABS</name>
<sequence length="150" mass="16867">MPRALFDEIHERVTRFDEYFLQNKDALGVPGFTSLQKVVCALRMLISGDSAHELDDKFRLAESTAIENLHRFCTAIIDIYGDEAIRSPSVDDLDHLLDEGWKAGWPGCIGSLDCLLVKWKNRRIDAMLSLEVNNEIVEDHASLDNGCSTS</sequence>
<keyword evidence="2" id="KW-0496">Mitochondrion</keyword>
<accession>A0A0G4J4Q4</accession>
<dbReference type="Pfam" id="PF04827">
    <property type="entry name" value="Plant_tran"/>
    <property type="match status" value="1"/>
</dbReference>
<evidence type="ECO:0000313" key="3">
    <source>
        <dbReference type="Proteomes" id="UP000039324"/>
    </source>
</evidence>
<dbReference type="AlphaFoldDB" id="A0A0G4J4Q4"/>
<evidence type="ECO:0000313" key="4">
    <source>
        <dbReference type="Proteomes" id="UP000290189"/>
    </source>
</evidence>
<dbReference type="PANTHER" id="PTHR47150">
    <property type="entry name" value="OS12G0169200 PROTEIN"/>
    <property type="match status" value="1"/>
</dbReference>
<proteinExistence type="predicted"/>
<reference evidence="2 4" key="2">
    <citation type="submission" date="2018-03" db="EMBL/GenBank/DDBJ databases">
        <authorList>
            <person name="Fogelqvist J."/>
        </authorList>
    </citation>
    <scope>NUCLEOTIDE SEQUENCE [LARGE SCALE GENOMIC DNA]</scope>
</reference>
<dbReference type="Proteomes" id="UP000039324">
    <property type="component" value="Unassembled WGS sequence"/>
</dbReference>
<evidence type="ECO:0000313" key="2">
    <source>
        <dbReference type="EMBL" id="SPQ93579.1"/>
    </source>
</evidence>
<dbReference type="STRING" id="37360.A0A0G4J4Q4"/>
<evidence type="ECO:0000313" key="1">
    <source>
        <dbReference type="EMBL" id="CEP02241.1"/>
    </source>
</evidence>
<gene>
    <name evidence="1" type="ORF">PBRA_002506</name>
    <name evidence="2" type="ORF">PLBR_LOCUS794</name>
</gene>
<evidence type="ECO:0008006" key="5">
    <source>
        <dbReference type="Google" id="ProtNLM"/>
    </source>
</evidence>
<protein>
    <recommendedName>
        <fullName evidence="5">DDE Tnp4 domain-containing protein</fullName>
    </recommendedName>
</protein>
<dbReference type="Proteomes" id="UP000290189">
    <property type="component" value="Unassembled WGS sequence"/>
</dbReference>
<reference evidence="1 3" key="1">
    <citation type="submission" date="2015-02" db="EMBL/GenBank/DDBJ databases">
        <authorList>
            <person name="Chooi Y.-H."/>
        </authorList>
    </citation>
    <scope>NUCLEOTIDE SEQUENCE [LARGE SCALE GENOMIC DNA]</scope>
    <source>
        <strain evidence="1">E3</strain>
    </source>
</reference>
<dbReference type="EMBL" id="CDSF01000122">
    <property type="protein sequence ID" value="CEP02241.1"/>
    <property type="molecule type" value="Genomic_DNA"/>
</dbReference>
<keyword evidence="3" id="KW-1185">Reference proteome</keyword>
<organism evidence="1 3">
    <name type="scientific">Plasmodiophora brassicae</name>
    <name type="common">Clubroot disease agent</name>
    <dbReference type="NCBI Taxonomy" id="37360"/>
    <lineage>
        <taxon>Eukaryota</taxon>
        <taxon>Sar</taxon>
        <taxon>Rhizaria</taxon>
        <taxon>Endomyxa</taxon>
        <taxon>Phytomyxea</taxon>
        <taxon>Plasmodiophorida</taxon>
        <taxon>Plasmodiophoridae</taxon>
        <taxon>Plasmodiophora</taxon>
    </lineage>
</organism>
<dbReference type="OrthoDB" id="124998at2759"/>
<dbReference type="EMBL" id="OVEO01000001">
    <property type="protein sequence ID" value="SPQ93579.1"/>
    <property type="molecule type" value="Genomic_DNA"/>
</dbReference>